<dbReference type="Proteomes" id="UP000182444">
    <property type="component" value="Chromosome 1C"/>
</dbReference>
<dbReference type="AlphaFoldDB" id="A0A1D8NBE1"/>
<dbReference type="GeneID" id="94583047"/>
<dbReference type="EMBL" id="CP017555">
    <property type="protein sequence ID" value="AOW02933.1"/>
    <property type="molecule type" value="Genomic_DNA"/>
</dbReference>
<evidence type="ECO:0000313" key="2">
    <source>
        <dbReference type="Proteomes" id="UP000182444"/>
    </source>
</evidence>
<evidence type="ECO:0000313" key="1">
    <source>
        <dbReference type="EMBL" id="AOW02933.1"/>
    </source>
</evidence>
<dbReference type="RefSeq" id="XP_068138521.1">
    <property type="nucleotide sequence ID" value="XM_068282420.1"/>
</dbReference>
<proteinExistence type="predicted"/>
<name>A0A1D8NBE1_YARLL</name>
<reference evidence="1 2" key="1">
    <citation type="journal article" date="2016" name="PLoS ONE">
        <title>Sequence Assembly of Yarrowia lipolytica Strain W29/CLIB89 Shows Transposable Element Diversity.</title>
        <authorList>
            <person name="Magnan C."/>
            <person name="Yu J."/>
            <person name="Chang I."/>
            <person name="Jahn E."/>
            <person name="Kanomata Y."/>
            <person name="Wu J."/>
            <person name="Zeller M."/>
            <person name="Oakes M."/>
            <person name="Baldi P."/>
            <person name="Sandmeyer S."/>
        </authorList>
    </citation>
    <scope>NUCLEOTIDE SEQUENCE [LARGE SCALE GENOMIC DNA]</scope>
    <source>
        <strain evidence="2">CLIB89(W29)</strain>
    </source>
</reference>
<accession>A0A1D8NBE1</accession>
<protein>
    <submittedName>
        <fullName evidence="1">Uncharacterized protein</fullName>
    </submittedName>
</protein>
<sequence>MDRQNIRKNNNLRTRQDCQHKQNQVWPVSRSSPFLQQQDHCVCQWRTFSNSNTTITSVDVSSSLHPFWRPARAYNLSQLVSILSDLVWQPYGPYGYDKTGWLASWRKEPFASELGLTWTMTAHDMSQAGVSSFMKCCQVGSIRVNLGNIRIGSFGKERRWCWITHPTATGVTVGVSVFHGYTHS</sequence>
<organism evidence="1 2">
    <name type="scientific">Yarrowia lipolytica</name>
    <name type="common">Candida lipolytica</name>
    <dbReference type="NCBI Taxonomy" id="4952"/>
    <lineage>
        <taxon>Eukaryota</taxon>
        <taxon>Fungi</taxon>
        <taxon>Dikarya</taxon>
        <taxon>Ascomycota</taxon>
        <taxon>Saccharomycotina</taxon>
        <taxon>Dipodascomycetes</taxon>
        <taxon>Dipodascales</taxon>
        <taxon>Dipodascales incertae sedis</taxon>
        <taxon>Yarrowia</taxon>
    </lineage>
</organism>
<dbReference type="VEuPathDB" id="FungiDB:YALI1_C22282g"/>
<gene>
    <name evidence="1" type="ORF">YALI1_C22282g</name>
</gene>